<dbReference type="RefSeq" id="XP_067921862.1">
    <property type="nucleotide sequence ID" value="XM_068066161.1"/>
</dbReference>
<dbReference type="VEuPathDB" id="ToxoDB:CSUI_005996"/>
<comment type="caution">
    <text evidence="1">The sequence shown here is derived from an EMBL/GenBank/DDBJ whole genome shotgun (WGS) entry which is preliminary data.</text>
</comment>
<organism evidence="1 2">
    <name type="scientific">Cystoisospora suis</name>
    <dbReference type="NCBI Taxonomy" id="483139"/>
    <lineage>
        <taxon>Eukaryota</taxon>
        <taxon>Sar</taxon>
        <taxon>Alveolata</taxon>
        <taxon>Apicomplexa</taxon>
        <taxon>Conoidasida</taxon>
        <taxon>Coccidia</taxon>
        <taxon>Eucoccidiorida</taxon>
        <taxon>Eimeriorina</taxon>
        <taxon>Sarcocystidae</taxon>
        <taxon>Cystoisospora</taxon>
    </lineage>
</organism>
<protein>
    <submittedName>
        <fullName evidence="1">Uncharacterized protein</fullName>
    </submittedName>
</protein>
<name>A0A2C6K2Z4_9APIC</name>
<sequence length="90" mass="10182">MSAESGGVVGEEYPLASRLRQRRGSLLFSFFYNPFLVERQEALEKPKRSSSSFHFLPSLEDHSICRIPQSRLLFVGDVFSLSNIINSSLT</sequence>
<gene>
    <name evidence="1" type="ORF">CSUI_005996</name>
</gene>
<dbReference type="AlphaFoldDB" id="A0A2C6K2Z4"/>
<reference evidence="1 2" key="1">
    <citation type="journal article" date="2017" name="Int. J. Parasitol.">
        <title>The genome of the protozoan parasite Cystoisospora suis and a reverse vaccinology approach to identify vaccine candidates.</title>
        <authorList>
            <person name="Palmieri N."/>
            <person name="Shrestha A."/>
            <person name="Ruttkowski B."/>
            <person name="Beck T."/>
            <person name="Vogl C."/>
            <person name="Tomley F."/>
            <person name="Blake D.P."/>
            <person name="Joachim A."/>
        </authorList>
    </citation>
    <scope>NUCLEOTIDE SEQUENCE [LARGE SCALE GENOMIC DNA]</scope>
    <source>
        <strain evidence="1 2">Wien I</strain>
    </source>
</reference>
<dbReference type="EMBL" id="MIGC01002985">
    <property type="protein sequence ID" value="PHJ20171.1"/>
    <property type="molecule type" value="Genomic_DNA"/>
</dbReference>
<evidence type="ECO:0000313" key="1">
    <source>
        <dbReference type="EMBL" id="PHJ20171.1"/>
    </source>
</evidence>
<dbReference type="Proteomes" id="UP000221165">
    <property type="component" value="Unassembled WGS sequence"/>
</dbReference>
<proteinExistence type="predicted"/>
<evidence type="ECO:0000313" key="2">
    <source>
        <dbReference type="Proteomes" id="UP000221165"/>
    </source>
</evidence>
<accession>A0A2C6K2Z4</accession>
<dbReference type="GeneID" id="94429372"/>
<keyword evidence="2" id="KW-1185">Reference proteome</keyword>